<accession>F8NCV6</accession>
<feature type="signal peptide" evidence="5">
    <location>
        <begin position="1"/>
        <end position="19"/>
    </location>
</feature>
<dbReference type="eggNOG" id="COG4105">
    <property type="taxonomic scope" value="Bacteria"/>
</dbReference>
<dbReference type="Gene3D" id="1.25.40.10">
    <property type="entry name" value="Tetratricopeptide repeat domain"/>
    <property type="match status" value="1"/>
</dbReference>
<feature type="domain" description="Outer membrane lipoprotein BamD-like" evidence="6">
    <location>
        <begin position="34"/>
        <end position="180"/>
    </location>
</feature>
<feature type="repeat" description="TPR" evidence="4">
    <location>
        <begin position="68"/>
        <end position="101"/>
    </location>
</feature>
<evidence type="ECO:0000256" key="4">
    <source>
        <dbReference type="PROSITE-ProRule" id="PRU00339"/>
    </source>
</evidence>
<dbReference type="PROSITE" id="PS51257">
    <property type="entry name" value="PROKAR_LIPOPROTEIN"/>
    <property type="match status" value="1"/>
</dbReference>
<keyword evidence="1 5" id="KW-0732">Signal</keyword>
<dbReference type="InterPro" id="IPR019734">
    <property type="entry name" value="TPR_rpt"/>
</dbReference>
<evidence type="ECO:0000256" key="3">
    <source>
        <dbReference type="ARBA" id="ARBA00023237"/>
    </source>
</evidence>
<sequence>MIKKASTVLLSLMLLSSCAKEFNSVYKSSDYKYKYEYAKECFALGKYQRAASLLQDLIIPQKGSQDAQECLYMLGMAEYKNMDYETAAETFKKYVKSYPRGEYAEIAQFYVGQSLFMSTPEPRLDQTETVAAINAFQEYLDLYPDAKFKEQAQGKLFELQDKLVLKELYSAELYYNLGTYFGNSVPGDDGNNYLACIVTSQNALKDYPYTKKREEFATLIMKSKFHLAEQSVDAKKLERFQDAEDECYGFINEFPDSKEKKIAEEYIAKCKKVTANAKD</sequence>
<dbReference type="SUPFAM" id="SSF48452">
    <property type="entry name" value="TPR-like"/>
    <property type="match status" value="1"/>
</dbReference>
<keyword evidence="3" id="KW-0998">Cell outer membrane</keyword>
<gene>
    <name evidence="7" type="ORF">Premu_2795</name>
</gene>
<evidence type="ECO:0000313" key="8">
    <source>
        <dbReference type="Proteomes" id="UP000002772"/>
    </source>
</evidence>
<dbReference type="EMBL" id="GL945017">
    <property type="protein sequence ID" value="EGN58141.1"/>
    <property type="molecule type" value="Genomic_DNA"/>
</dbReference>
<name>F8NCV6_9BACT</name>
<evidence type="ECO:0000256" key="1">
    <source>
        <dbReference type="ARBA" id="ARBA00022729"/>
    </source>
</evidence>
<organism evidence="7 8">
    <name type="scientific">Hallella multisaccharivorax DSM 17128</name>
    <dbReference type="NCBI Taxonomy" id="688246"/>
    <lineage>
        <taxon>Bacteria</taxon>
        <taxon>Pseudomonadati</taxon>
        <taxon>Bacteroidota</taxon>
        <taxon>Bacteroidia</taxon>
        <taxon>Bacteroidales</taxon>
        <taxon>Prevotellaceae</taxon>
        <taxon>Hallella</taxon>
    </lineage>
</organism>
<reference evidence="8" key="1">
    <citation type="journal article" date="2011" name="Stand. Genomic Sci.">
        <title>Non-contiguous finished genome sequence of the opportunistic oral pathogen Prevotella multisaccharivorax type strain (PPPA20).</title>
        <authorList>
            <person name="Pati A."/>
            <person name="Gronow S."/>
            <person name="Lu M."/>
            <person name="Lapidus A."/>
            <person name="Nolan M."/>
            <person name="Lucas S."/>
            <person name="Hammon N."/>
            <person name="Deshpande S."/>
            <person name="Cheng J.F."/>
            <person name="Tapia R."/>
            <person name="Han C."/>
            <person name="Goodwin L."/>
            <person name="Pitluck S."/>
            <person name="Liolios K."/>
            <person name="Pagani I."/>
            <person name="Mavromatis K."/>
            <person name="Mikhailova N."/>
            <person name="Huntemann M."/>
            <person name="Chen A."/>
            <person name="Palaniappan K."/>
            <person name="Land M."/>
            <person name="Hauser L."/>
            <person name="Detter J.C."/>
            <person name="Brambilla E.M."/>
            <person name="Rohde M."/>
            <person name="Goker M."/>
            <person name="Woyke T."/>
            <person name="Bristow J."/>
            <person name="Eisen J.A."/>
            <person name="Markowitz V."/>
            <person name="Hugenholtz P."/>
            <person name="Kyrpides N.C."/>
            <person name="Klenk H.P."/>
            <person name="Ivanova N."/>
        </authorList>
    </citation>
    <scope>NUCLEOTIDE SEQUENCE [LARGE SCALE GENOMIC DNA]</scope>
    <source>
        <strain evidence="8">DSM 17128</strain>
    </source>
</reference>
<dbReference type="STRING" id="688246.Premu_2795"/>
<dbReference type="HOGENOM" id="CLU_068039_0_0_10"/>
<protein>
    <submittedName>
        <fullName evidence="7">Outer membrane assembly lipoprotein YfiO</fullName>
    </submittedName>
</protein>
<dbReference type="Pfam" id="PF13525">
    <property type="entry name" value="YfiO"/>
    <property type="match status" value="1"/>
</dbReference>
<evidence type="ECO:0000313" key="7">
    <source>
        <dbReference type="EMBL" id="EGN58141.1"/>
    </source>
</evidence>
<dbReference type="InterPro" id="IPR039565">
    <property type="entry name" value="BamD-like"/>
</dbReference>
<dbReference type="NCBIfam" id="TIGR03302">
    <property type="entry name" value="OM_YfiO"/>
    <property type="match status" value="1"/>
</dbReference>
<dbReference type="InterPro" id="IPR011990">
    <property type="entry name" value="TPR-like_helical_dom_sf"/>
</dbReference>
<proteinExistence type="predicted"/>
<feature type="chain" id="PRO_5003376011" evidence="5">
    <location>
        <begin position="20"/>
        <end position="279"/>
    </location>
</feature>
<keyword evidence="4" id="KW-0802">TPR repeat</keyword>
<evidence type="ECO:0000259" key="6">
    <source>
        <dbReference type="Pfam" id="PF13525"/>
    </source>
</evidence>
<evidence type="ECO:0000256" key="2">
    <source>
        <dbReference type="ARBA" id="ARBA00023136"/>
    </source>
</evidence>
<keyword evidence="7" id="KW-0449">Lipoprotein</keyword>
<keyword evidence="8" id="KW-1185">Reference proteome</keyword>
<evidence type="ECO:0000256" key="5">
    <source>
        <dbReference type="SAM" id="SignalP"/>
    </source>
</evidence>
<keyword evidence="2" id="KW-0472">Membrane</keyword>
<dbReference type="InterPro" id="IPR017689">
    <property type="entry name" value="BamD"/>
</dbReference>
<dbReference type="PROSITE" id="PS50005">
    <property type="entry name" value="TPR"/>
    <property type="match status" value="1"/>
</dbReference>
<dbReference type="RefSeq" id="WP_007576163.1">
    <property type="nucleotide sequence ID" value="NZ_BPTS01000002.1"/>
</dbReference>
<dbReference type="Proteomes" id="UP000002772">
    <property type="component" value="Unassembled WGS sequence"/>
</dbReference>
<dbReference type="AlphaFoldDB" id="F8NCV6"/>
<dbReference type="OrthoDB" id="9770761at2"/>